<accession>A0ABQ8IZT9</accession>
<name>A0ABQ8IZT9_DERPT</name>
<proteinExistence type="predicted"/>
<keyword evidence="2" id="KW-1185">Reference proteome</keyword>
<dbReference type="Proteomes" id="UP000887458">
    <property type="component" value="Unassembled WGS sequence"/>
</dbReference>
<sequence>MNAILEKIEDRFNLDQLQICRFKEIFEGRIQQEKKSHFRITSTNSSNNIIYNSHGYMAINNGKFDSSSSMISDDDV</sequence>
<evidence type="ECO:0000313" key="2">
    <source>
        <dbReference type="Proteomes" id="UP000887458"/>
    </source>
</evidence>
<dbReference type="EMBL" id="NJHN03000095">
    <property type="protein sequence ID" value="KAH9415605.1"/>
    <property type="molecule type" value="Genomic_DNA"/>
</dbReference>
<protein>
    <submittedName>
        <fullName evidence="1">Uncharacterized protein</fullName>
    </submittedName>
</protein>
<reference evidence="1 2" key="2">
    <citation type="journal article" date="2022" name="Mol. Biol. Evol.">
        <title>Comparative Genomics Reveals Insights into the Divergent Evolution of Astigmatic Mites and Household Pest Adaptations.</title>
        <authorList>
            <person name="Xiong Q."/>
            <person name="Wan A.T."/>
            <person name="Liu X."/>
            <person name="Fung C.S."/>
            <person name="Xiao X."/>
            <person name="Malainual N."/>
            <person name="Hou J."/>
            <person name="Wang L."/>
            <person name="Wang M."/>
            <person name="Yang K.Y."/>
            <person name="Cui Y."/>
            <person name="Leung E.L."/>
            <person name="Nong W."/>
            <person name="Shin S.K."/>
            <person name="Au S.W."/>
            <person name="Jeong K.Y."/>
            <person name="Chew F.T."/>
            <person name="Hui J.H."/>
            <person name="Leung T.F."/>
            <person name="Tungtrongchitr A."/>
            <person name="Zhong N."/>
            <person name="Liu Z."/>
            <person name="Tsui S.K."/>
        </authorList>
    </citation>
    <scope>NUCLEOTIDE SEQUENCE [LARGE SCALE GENOMIC DNA]</scope>
    <source>
        <strain evidence="1">Derp</strain>
    </source>
</reference>
<reference evidence="1 2" key="1">
    <citation type="journal article" date="2018" name="J. Allergy Clin. Immunol.">
        <title>High-quality assembly of Dermatophagoides pteronyssinus genome and transcriptome reveals a wide range of novel allergens.</title>
        <authorList>
            <person name="Liu X.Y."/>
            <person name="Yang K.Y."/>
            <person name="Wang M.Q."/>
            <person name="Kwok J.S."/>
            <person name="Zeng X."/>
            <person name="Yang Z."/>
            <person name="Xiao X.J."/>
            <person name="Lau C.P."/>
            <person name="Li Y."/>
            <person name="Huang Z.M."/>
            <person name="Ba J.G."/>
            <person name="Yim A.K."/>
            <person name="Ouyang C.Y."/>
            <person name="Ngai S.M."/>
            <person name="Chan T.F."/>
            <person name="Leung E.L."/>
            <person name="Liu L."/>
            <person name="Liu Z.G."/>
            <person name="Tsui S.K."/>
        </authorList>
    </citation>
    <scope>NUCLEOTIDE SEQUENCE [LARGE SCALE GENOMIC DNA]</scope>
    <source>
        <strain evidence="1">Derp</strain>
    </source>
</reference>
<gene>
    <name evidence="1" type="ORF">DERP_000092</name>
</gene>
<organism evidence="1 2">
    <name type="scientific">Dermatophagoides pteronyssinus</name>
    <name type="common">European house dust mite</name>
    <dbReference type="NCBI Taxonomy" id="6956"/>
    <lineage>
        <taxon>Eukaryota</taxon>
        <taxon>Metazoa</taxon>
        <taxon>Ecdysozoa</taxon>
        <taxon>Arthropoda</taxon>
        <taxon>Chelicerata</taxon>
        <taxon>Arachnida</taxon>
        <taxon>Acari</taxon>
        <taxon>Acariformes</taxon>
        <taxon>Sarcoptiformes</taxon>
        <taxon>Astigmata</taxon>
        <taxon>Psoroptidia</taxon>
        <taxon>Analgoidea</taxon>
        <taxon>Pyroglyphidae</taxon>
        <taxon>Dermatophagoidinae</taxon>
        <taxon>Dermatophagoides</taxon>
    </lineage>
</organism>
<comment type="caution">
    <text evidence="1">The sequence shown here is derived from an EMBL/GenBank/DDBJ whole genome shotgun (WGS) entry which is preliminary data.</text>
</comment>
<evidence type="ECO:0000313" key="1">
    <source>
        <dbReference type="EMBL" id="KAH9415605.1"/>
    </source>
</evidence>